<keyword evidence="2" id="KW-0378">Hydrolase</keyword>
<feature type="chain" id="PRO_5016024983" evidence="1">
    <location>
        <begin position="24"/>
        <end position="495"/>
    </location>
</feature>
<dbReference type="RefSeq" id="WP_111446580.1">
    <property type="nucleotide sequence ID" value="NZ_QKZK01000028.1"/>
</dbReference>
<name>A0A2W7NIF2_9BACT</name>
<evidence type="ECO:0000313" key="2">
    <source>
        <dbReference type="EMBL" id="PZX12946.1"/>
    </source>
</evidence>
<dbReference type="Proteomes" id="UP000249239">
    <property type="component" value="Unassembled WGS sequence"/>
</dbReference>
<organism evidence="2 3">
    <name type="scientific">Breznakibacter xylanolyticus</name>
    <dbReference type="NCBI Taxonomy" id="990"/>
    <lineage>
        <taxon>Bacteria</taxon>
        <taxon>Pseudomonadati</taxon>
        <taxon>Bacteroidota</taxon>
        <taxon>Bacteroidia</taxon>
        <taxon>Marinilabiliales</taxon>
        <taxon>Marinilabiliaceae</taxon>
        <taxon>Breznakibacter</taxon>
    </lineage>
</organism>
<keyword evidence="3" id="KW-1185">Reference proteome</keyword>
<dbReference type="AlphaFoldDB" id="A0A2W7NIF2"/>
<reference evidence="2 3" key="1">
    <citation type="submission" date="2018-06" db="EMBL/GenBank/DDBJ databases">
        <title>Genomic Encyclopedia of Archaeal and Bacterial Type Strains, Phase II (KMG-II): from individual species to whole genera.</title>
        <authorList>
            <person name="Goeker M."/>
        </authorList>
    </citation>
    <scope>NUCLEOTIDE SEQUENCE [LARGE SCALE GENOMIC DNA]</scope>
    <source>
        <strain evidence="2 3">DSM 6779</strain>
    </source>
</reference>
<protein>
    <submittedName>
        <fullName evidence="2">Carboxypeptidase-like protein</fullName>
    </submittedName>
</protein>
<dbReference type="GO" id="GO:0004180">
    <property type="term" value="F:carboxypeptidase activity"/>
    <property type="evidence" value="ECO:0007669"/>
    <property type="project" value="UniProtKB-KW"/>
</dbReference>
<dbReference type="EMBL" id="QKZK01000028">
    <property type="protein sequence ID" value="PZX12946.1"/>
    <property type="molecule type" value="Genomic_DNA"/>
</dbReference>
<evidence type="ECO:0000256" key="1">
    <source>
        <dbReference type="SAM" id="SignalP"/>
    </source>
</evidence>
<accession>A0A2W7NIF2</accession>
<proteinExistence type="predicted"/>
<evidence type="ECO:0000313" key="3">
    <source>
        <dbReference type="Proteomes" id="UP000249239"/>
    </source>
</evidence>
<feature type="signal peptide" evidence="1">
    <location>
        <begin position="1"/>
        <end position="23"/>
    </location>
</feature>
<dbReference type="Gene3D" id="2.60.40.1120">
    <property type="entry name" value="Carboxypeptidase-like, regulatory domain"/>
    <property type="match status" value="1"/>
</dbReference>
<dbReference type="OrthoDB" id="1489599at2"/>
<dbReference type="InterPro" id="IPR008969">
    <property type="entry name" value="CarboxyPept-like_regulatory"/>
</dbReference>
<keyword evidence="2" id="KW-0121">Carboxypeptidase</keyword>
<comment type="caution">
    <text evidence="2">The sequence shown here is derived from an EMBL/GenBank/DDBJ whole genome shotgun (WGS) entry which is preliminary data.</text>
</comment>
<dbReference type="Pfam" id="PF13715">
    <property type="entry name" value="CarbopepD_reg_2"/>
    <property type="match status" value="1"/>
</dbReference>
<gene>
    <name evidence="2" type="ORF">LX69_02750</name>
</gene>
<sequence length="495" mass="57146">MSSRSLSAYLLFIGMCIYCEALAQDTLLTAPVQLHLENIPLRQAIDTLSKQVNTGFAYDAGSLPLDSLVRIDARETPLRQLLYQLLAAHDVDVSLFMDQIVISRSTRHQPLQEEQVRIRGMVTDADSGEPLPYVNISIVGEPVGSTTNAEGQYEFRLPARYRGRPLTFSSIGYASAHLAVPLADTLADLRLSTTDIRLPEVKVMAIPARVIINRMLANRHRNYLQSDVLLEAFLRETIRQDSQYVEVSEAVIDILKPAYTNNYQFEKVRFVKGRKSSTVAQMNLVKFRLQGGPYYFSRMDVARYLDFFPDKDAPEVYQYAFAGYDYQHGRTLYKIAFKPIDDNGELLYEGELAIDGESYALVSVDFRMTRPTLRQSRKYLIRKDTRQAKATPFFAIYHIDYRPFHDRWVLNRIKGEIKVRIRDRQQRLTSHFEAVTEMVVTDFRPADGQRLKYAETFKPDYVLSEKIDAFDARFWDNYNVIQPDEDLEKAMKKRF</sequence>
<keyword evidence="1" id="KW-0732">Signal</keyword>
<dbReference type="SUPFAM" id="SSF49464">
    <property type="entry name" value="Carboxypeptidase regulatory domain-like"/>
    <property type="match status" value="1"/>
</dbReference>
<keyword evidence="2" id="KW-0645">Protease</keyword>